<dbReference type="Proteomes" id="UP001139369">
    <property type="component" value="Unassembled WGS sequence"/>
</dbReference>
<feature type="transmembrane region" description="Helical" evidence="1">
    <location>
        <begin position="64"/>
        <end position="81"/>
    </location>
</feature>
<evidence type="ECO:0008006" key="4">
    <source>
        <dbReference type="Google" id="ProtNLM"/>
    </source>
</evidence>
<sequence length="179" mass="20491">MNLKKILTLDLLETSIRIWTAFFIFIYGMSKSTQFEGSKLVDISIKDATEFEMMWAFFGTTKEYPIIIGCLQIIGAILLVFRKTKLFGAILLTPIFINIILLDIFYKIHFGALLNAIIYQSVFIFIIIQQRKRIGEVFKILIIENDKKISIGISVAKFVIAVILATILFFGFQKLSGYI</sequence>
<evidence type="ECO:0000313" key="2">
    <source>
        <dbReference type="EMBL" id="MCI2230461.1"/>
    </source>
</evidence>
<feature type="transmembrane region" description="Helical" evidence="1">
    <location>
        <begin position="112"/>
        <end position="128"/>
    </location>
</feature>
<organism evidence="2 3">
    <name type="scientific">Polaribacter marinus</name>
    <dbReference type="NCBI Taxonomy" id="2916838"/>
    <lineage>
        <taxon>Bacteria</taxon>
        <taxon>Pseudomonadati</taxon>
        <taxon>Bacteroidota</taxon>
        <taxon>Flavobacteriia</taxon>
        <taxon>Flavobacteriales</taxon>
        <taxon>Flavobacteriaceae</taxon>
    </lineage>
</organism>
<reference evidence="2" key="1">
    <citation type="submission" date="2022-02" db="EMBL/GenBank/DDBJ databases">
        <title>Polaribacter sp. MSW13, isolated from seawater.</title>
        <authorList>
            <person name="Kristyanto S."/>
            <person name="Jung J."/>
            <person name="Jeon C.O."/>
        </authorList>
    </citation>
    <scope>NUCLEOTIDE SEQUENCE</scope>
    <source>
        <strain evidence="2">MSW13</strain>
    </source>
</reference>
<dbReference type="RefSeq" id="WP_242179589.1">
    <property type="nucleotide sequence ID" value="NZ_JAKQYM010000024.1"/>
</dbReference>
<feature type="transmembrane region" description="Helical" evidence="1">
    <location>
        <begin position="149"/>
        <end position="172"/>
    </location>
</feature>
<accession>A0A9X1VVL5</accession>
<keyword evidence="1" id="KW-0812">Transmembrane</keyword>
<dbReference type="AlphaFoldDB" id="A0A9X1VVL5"/>
<evidence type="ECO:0000313" key="3">
    <source>
        <dbReference type="Proteomes" id="UP001139369"/>
    </source>
</evidence>
<keyword evidence="1" id="KW-1133">Transmembrane helix</keyword>
<feature type="transmembrane region" description="Helical" evidence="1">
    <location>
        <begin position="7"/>
        <end position="29"/>
    </location>
</feature>
<comment type="caution">
    <text evidence="2">The sequence shown here is derived from an EMBL/GenBank/DDBJ whole genome shotgun (WGS) entry which is preliminary data.</text>
</comment>
<keyword evidence="3" id="KW-1185">Reference proteome</keyword>
<feature type="transmembrane region" description="Helical" evidence="1">
    <location>
        <begin position="86"/>
        <end position="106"/>
    </location>
</feature>
<protein>
    <recommendedName>
        <fullName evidence="4">DoxX family protein</fullName>
    </recommendedName>
</protein>
<name>A0A9X1VVL5_9FLAO</name>
<proteinExistence type="predicted"/>
<keyword evidence="1" id="KW-0472">Membrane</keyword>
<evidence type="ECO:0000256" key="1">
    <source>
        <dbReference type="SAM" id="Phobius"/>
    </source>
</evidence>
<dbReference type="EMBL" id="JAKQYM010000024">
    <property type="protein sequence ID" value="MCI2230461.1"/>
    <property type="molecule type" value="Genomic_DNA"/>
</dbReference>
<gene>
    <name evidence="2" type="ORF">MC378_14875</name>
</gene>